<keyword evidence="1" id="KW-0328">Glycosyltransferase</keyword>
<dbReference type="InterPro" id="IPR049625">
    <property type="entry name" value="Glyco_transf_61_cat"/>
</dbReference>
<feature type="domain" description="Glycosyltransferase 61 catalytic" evidence="4">
    <location>
        <begin position="140"/>
        <end position="313"/>
    </location>
</feature>
<proteinExistence type="predicted"/>
<dbReference type="PANTHER" id="PTHR20961">
    <property type="entry name" value="GLYCOSYLTRANSFERASE"/>
    <property type="match status" value="1"/>
</dbReference>
<dbReference type="RefSeq" id="WP_378018100.1">
    <property type="nucleotide sequence ID" value="NZ_JBHSKT010000008.1"/>
</dbReference>
<gene>
    <name evidence="5" type="ORF">ACFPIB_14075</name>
</gene>
<evidence type="ECO:0000256" key="2">
    <source>
        <dbReference type="ARBA" id="ARBA00022679"/>
    </source>
</evidence>
<comment type="caution">
    <text evidence="5">The sequence shown here is derived from an EMBL/GenBank/DDBJ whole genome shotgun (WGS) entry which is preliminary data.</text>
</comment>
<evidence type="ECO:0000256" key="1">
    <source>
        <dbReference type="ARBA" id="ARBA00022676"/>
    </source>
</evidence>
<dbReference type="Pfam" id="PF04577">
    <property type="entry name" value="Glyco_transf_61"/>
    <property type="match status" value="1"/>
</dbReference>
<sequence>MALLRKSVLKILSAVNYYYRTVSVFHHPGKKVFREPEMIIFPESEQIFLEQCAASFNHEPDYSRGMWQKEISITTLKNATLLGNSGALVLHERVVVESVLDQRRLSLSSAWRMPAFMLKKRKNGLYAAIFHFPWAETSNYHWFFDCLPRLYVLGKTVKEPLTFIANANMPQFQYDTLNFVLKKFPHIDVAYIRKNEKWECENFLMPSFVANNVSGYLPKDISSFLRNKILKGYRIEPKNPTRKIYISRSRATKRRIKNEKELLLVLEKFGFEVVYPELLSYREQVQLFNESRVIAGPHGAGFTNTFFAQNATVLELHPATAVKPHYFLLSKGLDFNYHYLIGSEADEKLDFGIPVAAFERKLQELV</sequence>
<accession>A0ABW0EEU7</accession>
<evidence type="ECO:0000259" key="4">
    <source>
        <dbReference type="Pfam" id="PF04577"/>
    </source>
</evidence>
<name>A0ABW0EEU7_9BACT</name>
<dbReference type="InterPro" id="IPR007657">
    <property type="entry name" value="Glycosyltransferase_61"/>
</dbReference>
<dbReference type="EMBL" id="JBHSKT010000008">
    <property type="protein sequence ID" value="MFC5271741.1"/>
    <property type="molecule type" value="Genomic_DNA"/>
</dbReference>
<evidence type="ECO:0000313" key="5">
    <source>
        <dbReference type="EMBL" id="MFC5271741.1"/>
    </source>
</evidence>
<organism evidence="5 6">
    <name type="scientific">Adhaeribacter terreus</name>
    <dbReference type="NCBI Taxonomy" id="529703"/>
    <lineage>
        <taxon>Bacteria</taxon>
        <taxon>Pseudomonadati</taxon>
        <taxon>Bacteroidota</taxon>
        <taxon>Cytophagia</taxon>
        <taxon>Cytophagales</taxon>
        <taxon>Hymenobacteraceae</taxon>
        <taxon>Adhaeribacter</taxon>
    </lineage>
</organism>
<keyword evidence="6" id="KW-1185">Reference proteome</keyword>
<keyword evidence="2" id="KW-0808">Transferase</keyword>
<protein>
    <submittedName>
        <fullName evidence="5">Glycosyltransferase family 61 protein</fullName>
    </submittedName>
</protein>
<evidence type="ECO:0000313" key="6">
    <source>
        <dbReference type="Proteomes" id="UP001596161"/>
    </source>
</evidence>
<keyword evidence="3" id="KW-0325">Glycoprotein</keyword>
<dbReference type="Proteomes" id="UP001596161">
    <property type="component" value="Unassembled WGS sequence"/>
</dbReference>
<reference evidence="6" key="1">
    <citation type="journal article" date="2019" name="Int. J. Syst. Evol. Microbiol.">
        <title>The Global Catalogue of Microorganisms (GCM) 10K type strain sequencing project: providing services to taxonomists for standard genome sequencing and annotation.</title>
        <authorList>
            <consortium name="The Broad Institute Genomics Platform"/>
            <consortium name="The Broad Institute Genome Sequencing Center for Infectious Disease"/>
            <person name="Wu L."/>
            <person name="Ma J."/>
        </authorList>
    </citation>
    <scope>NUCLEOTIDE SEQUENCE [LARGE SCALE GENOMIC DNA]</scope>
    <source>
        <strain evidence="6">KACC 12602</strain>
    </source>
</reference>
<evidence type="ECO:0000256" key="3">
    <source>
        <dbReference type="ARBA" id="ARBA00023180"/>
    </source>
</evidence>